<dbReference type="Proteomes" id="UP000515153">
    <property type="component" value="Unplaced"/>
</dbReference>
<evidence type="ECO:0000313" key="1">
    <source>
        <dbReference type="Proteomes" id="UP000515153"/>
    </source>
</evidence>
<organism evidence="1 2">
    <name type="scientific">Pyricularia grisea</name>
    <name type="common">Crabgrass-specific blast fungus</name>
    <name type="synonym">Magnaporthe grisea</name>
    <dbReference type="NCBI Taxonomy" id="148305"/>
    <lineage>
        <taxon>Eukaryota</taxon>
        <taxon>Fungi</taxon>
        <taxon>Dikarya</taxon>
        <taxon>Ascomycota</taxon>
        <taxon>Pezizomycotina</taxon>
        <taxon>Sordariomycetes</taxon>
        <taxon>Sordariomycetidae</taxon>
        <taxon>Magnaporthales</taxon>
        <taxon>Pyriculariaceae</taxon>
        <taxon>Pyricularia</taxon>
    </lineage>
</organism>
<dbReference type="GeneID" id="41958229"/>
<dbReference type="KEGG" id="pgri:PgNI_03264"/>
<name>A0A6P8BC52_PYRGI</name>
<gene>
    <name evidence="2" type="ORF">PgNI_03264</name>
</gene>
<reference evidence="2" key="1">
    <citation type="journal article" date="2019" name="Mol. Biol. Evol.">
        <title>Blast fungal genomes show frequent chromosomal changes, gene gains and losses, and effector gene turnover.</title>
        <authorList>
            <person name="Gomez Luciano L.B."/>
            <person name="Jason Tsai I."/>
            <person name="Chuma I."/>
            <person name="Tosa Y."/>
            <person name="Chen Y.H."/>
            <person name="Li J.Y."/>
            <person name="Li M.Y."/>
            <person name="Jade Lu M.Y."/>
            <person name="Nakayashiki H."/>
            <person name="Li W.H."/>
        </authorList>
    </citation>
    <scope>NUCLEOTIDE SEQUENCE</scope>
    <source>
        <strain evidence="2">NI907</strain>
    </source>
</reference>
<dbReference type="AlphaFoldDB" id="A0A6P8BC52"/>
<dbReference type="RefSeq" id="XP_030984624.1">
    <property type="nucleotide sequence ID" value="XM_031123319.1"/>
</dbReference>
<accession>A0A6P8BC52</accession>
<evidence type="ECO:0000313" key="2">
    <source>
        <dbReference type="RefSeq" id="XP_030984624.1"/>
    </source>
</evidence>
<proteinExistence type="predicted"/>
<sequence>MGSNGSVIRAGVDLAGTWITLVSGASALALAQAE</sequence>
<reference evidence="2" key="3">
    <citation type="submission" date="2025-08" db="UniProtKB">
        <authorList>
            <consortium name="RefSeq"/>
        </authorList>
    </citation>
    <scope>IDENTIFICATION</scope>
    <source>
        <strain evidence="2">NI907</strain>
    </source>
</reference>
<keyword evidence="1" id="KW-1185">Reference proteome</keyword>
<protein>
    <submittedName>
        <fullName evidence="2">Uncharacterized protein</fullName>
    </submittedName>
</protein>
<reference evidence="2" key="2">
    <citation type="submission" date="2019-10" db="EMBL/GenBank/DDBJ databases">
        <authorList>
            <consortium name="NCBI Genome Project"/>
        </authorList>
    </citation>
    <scope>NUCLEOTIDE SEQUENCE</scope>
    <source>
        <strain evidence="2">NI907</strain>
    </source>
</reference>